<dbReference type="RefSeq" id="WP_238252695.1">
    <property type="nucleotide sequence ID" value="NZ_BPQX01000059.1"/>
</dbReference>
<protein>
    <submittedName>
        <fullName evidence="1">Uncharacterized protein</fullName>
    </submittedName>
</protein>
<gene>
    <name evidence="1" type="ORF">QO016_004839</name>
</gene>
<reference evidence="1 2" key="1">
    <citation type="submission" date="2023-07" db="EMBL/GenBank/DDBJ databases">
        <title>Genomic Encyclopedia of Type Strains, Phase IV (KMG-IV): sequencing the most valuable type-strain genomes for metagenomic binning, comparative biology and taxonomic classification.</title>
        <authorList>
            <person name="Goeker M."/>
        </authorList>
    </citation>
    <scope>NUCLEOTIDE SEQUENCE [LARGE SCALE GENOMIC DNA]</scope>
    <source>
        <strain evidence="1 2">DSM 19562</strain>
    </source>
</reference>
<evidence type="ECO:0000313" key="2">
    <source>
        <dbReference type="Proteomes" id="UP001236369"/>
    </source>
</evidence>
<comment type="caution">
    <text evidence="1">The sequence shown here is derived from an EMBL/GenBank/DDBJ whole genome shotgun (WGS) entry which is preliminary data.</text>
</comment>
<keyword evidence="2" id="KW-1185">Reference proteome</keyword>
<name>A0ABU0HSI8_9HYPH</name>
<sequence length="51" mass="5534">MDRRLERTETGRLALDGLARLVIALATGLPLRSAGKLVPRADDGRDPFFGV</sequence>
<dbReference type="Proteomes" id="UP001236369">
    <property type="component" value="Unassembled WGS sequence"/>
</dbReference>
<proteinExistence type="predicted"/>
<accession>A0ABU0HSI8</accession>
<dbReference type="EMBL" id="JAUSVV010000025">
    <property type="protein sequence ID" value="MDQ0445310.1"/>
    <property type="molecule type" value="Genomic_DNA"/>
</dbReference>
<evidence type="ECO:0000313" key="1">
    <source>
        <dbReference type="EMBL" id="MDQ0445310.1"/>
    </source>
</evidence>
<organism evidence="1 2">
    <name type="scientific">Methylobacterium persicinum</name>
    <dbReference type="NCBI Taxonomy" id="374426"/>
    <lineage>
        <taxon>Bacteria</taxon>
        <taxon>Pseudomonadati</taxon>
        <taxon>Pseudomonadota</taxon>
        <taxon>Alphaproteobacteria</taxon>
        <taxon>Hyphomicrobiales</taxon>
        <taxon>Methylobacteriaceae</taxon>
        <taxon>Methylobacterium</taxon>
    </lineage>
</organism>